<keyword evidence="2" id="KW-0547">Nucleotide-binding</keyword>
<evidence type="ECO:0000259" key="6">
    <source>
        <dbReference type="PROSITE" id="PS50893"/>
    </source>
</evidence>
<evidence type="ECO:0000256" key="3">
    <source>
        <dbReference type="ARBA" id="ARBA00022840"/>
    </source>
</evidence>
<evidence type="ECO:0000313" key="8">
    <source>
        <dbReference type="Proteomes" id="UP000539372"/>
    </source>
</evidence>
<dbReference type="CDD" id="cd03214">
    <property type="entry name" value="ABC_Iron-Siderophores_B12_Hemin"/>
    <property type="match status" value="1"/>
</dbReference>
<dbReference type="EMBL" id="JABBNT010000005">
    <property type="protein sequence ID" value="NMM46425.1"/>
    <property type="molecule type" value="Genomic_DNA"/>
</dbReference>
<proteinExistence type="predicted"/>
<accession>A0A7Y0E389</accession>
<organism evidence="7 8">
    <name type="scientific">Pacificispira spongiicola</name>
    <dbReference type="NCBI Taxonomy" id="2729598"/>
    <lineage>
        <taxon>Bacteria</taxon>
        <taxon>Pseudomonadati</taxon>
        <taxon>Pseudomonadota</taxon>
        <taxon>Alphaproteobacteria</taxon>
        <taxon>Rhodospirillales</taxon>
        <taxon>Rhodospirillaceae</taxon>
        <taxon>Pacificispira</taxon>
    </lineage>
</organism>
<comment type="function">
    <text evidence="5">Part of the ABC transporter complex HmuTUV involved in hemin import. Responsible for energy coupling to the transport system.</text>
</comment>
<dbReference type="InterPro" id="IPR003439">
    <property type="entry name" value="ABC_transporter-like_ATP-bd"/>
</dbReference>
<dbReference type="PROSITE" id="PS50893">
    <property type="entry name" value="ABC_TRANSPORTER_2"/>
    <property type="match status" value="1"/>
</dbReference>
<feature type="domain" description="ABC transporter" evidence="6">
    <location>
        <begin position="2"/>
        <end position="249"/>
    </location>
</feature>
<protein>
    <submittedName>
        <fullName evidence="7">ATP-binding cassette domain-containing protein</fullName>
    </submittedName>
</protein>
<evidence type="ECO:0000256" key="4">
    <source>
        <dbReference type="ARBA" id="ARBA00022967"/>
    </source>
</evidence>
<dbReference type="PANTHER" id="PTHR42794:SF1">
    <property type="entry name" value="HEMIN IMPORT ATP-BINDING PROTEIN HMUV"/>
    <property type="match status" value="1"/>
</dbReference>
<keyword evidence="1" id="KW-0813">Transport</keyword>
<dbReference type="Proteomes" id="UP000539372">
    <property type="component" value="Unassembled WGS sequence"/>
</dbReference>
<gene>
    <name evidence="7" type="ORF">HH303_18175</name>
</gene>
<keyword evidence="8" id="KW-1185">Reference proteome</keyword>
<evidence type="ECO:0000256" key="2">
    <source>
        <dbReference type="ARBA" id="ARBA00022741"/>
    </source>
</evidence>
<dbReference type="Gene3D" id="3.40.50.300">
    <property type="entry name" value="P-loop containing nucleotide triphosphate hydrolases"/>
    <property type="match status" value="1"/>
</dbReference>
<evidence type="ECO:0000313" key="7">
    <source>
        <dbReference type="EMBL" id="NMM46425.1"/>
    </source>
</evidence>
<dbReference type="InterPro" id="IPR027417">
    <property type="entry name" value="P-loop_NTPase"/>
</dbReference>
<keyword evidence="4" id="KW-1278">Translocase</keyword>
<dbReference type="InterPro" id="IPR003593">
    <property type="entry name" value="AAA+_ATPase"/>
</dbReference>
<dbReference type="AlphaFoldDB" id="A0A7Y0E389"/>
<sequence length="272" mass="28497">MLEARDVTVRFGRHIVAVDGVSLGVSPGEVMTLCGPNGAGKSTLLAALAGDRWKGEGSVLMDGRPLPNYSSAELATRRAVLEQTPTLSAAFTVGQLAGLSIPMQVPPERTEEIVRESLDDVGLSARAGHRADVLSGGQRHRAHLARVLGQLAGAEYMAKAGGKASTGGRYLLLDEPTASLDLVHQIAVMKVARRAASRGVGVLVVLHDLNLAAAFSDRIALLCQGRLVALGSAAEVMTAERLSTIYETEIDVDRGPQNNLRITPVLAPSAAV</sequence>
<dbReference type="Pfam" id="PF00005">
    <property type="entry name" value="ABC_tran"/>
    <property type="match status" value="1"/>
</dbReference>
<keyword evidence="3 7" id="KW-0067">ATP-binding</keyword>
<evidence type="ECO:0000256" key="5">
    <source>
        <dbReference type="ARBA" id="ARBA00037066"/>
    </source>
</evidence>
<dbReference type="GO" id="GO:0005524">
    <property type="term" value="F:ATP binding"/>
    <property type="evidence" value="ECO:0007669"/>
    <property type="project" value="UniProtKB-KW"/>
</dbReference>
<dbReference type="GO" id="GO:0016887">
    <property type="term" value="F:ATP hydrolysis activity"/>
    <property type="evidence" value="ECO:0007669"/>
    <property type="project" value="InterPro"/>
</dbReference>
<evidence type="ECO:0000256" key="1">
    <source>
        <dbReference type="ARBA" id="ARBA00022448"/>
    </source>
</evidence>
<dbReference type="PANTHER" id="PTHR42794">
    <property type="entry name" value="HEMIN IMPORT ATP-BINDING PROTEIN HMUV"/>
    <property type="match status" value="1"/>
</dbReference>
<dbReference type="RefSeq" id="WP_169626782.1">
    <property type="nucleotide sequence ID" value="NZ_JABBNT010000005.1"/>
</dbReference>
<reference evidence="7 8" key="1">
    <citation type="submission" date="2020-04" db="EMBL/GenBank/DDBJ databases">
        <title>Rhodospirillaceae bacterium KN72 isolated from deep sea.</title>
        <authorList>
            <person name="Zhang D.-C."/>
        </authorList>
    </citation>
    <scope>NUCLEOTIDE SEQUENCE [LARGE SCALE GENOMIC DNA]</scope>
    <source>
        <strain evidence="7 8">KN72</strain>
    </source>
</reference>
<dbReference type="SMART" id="SM00382">
    <property type="entry name" value="AAA"/>
    <property type="match status" value="1"/>
</dbReference>
<name>A0A7Y0E389_9PROT</name>
<dbReference type="SUPFAM" id="SSF52540">
    <property type="entry name" value="P-loop containing nucleoside triphosphate hydrolases"/>
    <property type="match status" value="1"/>
</dbReference>
<comment type="caution">
    <text evidence="7">The sequence shown here is derived from an EMBL/GenBank/DDBJ whole genome shotgun (WGS) entry which is preliminary data.</text>
</comment>